<dbReference type="GO" id="GO:0005524">
    <property type="term" value="F:ATP binding"/>
    <property type="evidence" value="ECO:0007669"/>
    <property type="project" value="UniProtKB-KW"/>
</dbReference>
<keyword evidence="3" id="KW-0547">Nucleotide-binding</keyword>
<evidence type="ECO:0000256" key="1">
    <source>
        <dbReference type="ARBA" id="ARBA00005715"/>
    </source>
</evidence>
<dbReference type="Pfam" id="PF07005">
    <property type="entry name" value="SBD_N"/>
    <property type="match status" value="1"/>
</dbReference>
<evidence type="ECO:0000313" key="10">
    <source>
        <dbReference type="Proteomes" id="UP000184346"/>
    </source>
</evidence>
<evidence type="ECO:0000256" key="4">
    <source>
        <dbReference type="ARBA" id="ARBA00022777"/>
    </source>
</evidence>
<evidence type="ECO:0000256" key="2">
    <source>
        <dbReference type="ARBA" id="ARBA00022679"/>
    </source>
</evidence>
<keyword evidence="4" id="KW-0418">Kinase</keyword>
<sequence length="386" mass="41170">MVILADDLTGALDASAPFASRGATTRAVVDLIRLVDLLDNRHEALPEVLAVNTESRHLPAEQAAARVLHTLDLLEPLAPNLWFKKIDSTLRGQVVAESVAVRRRLGRRLLLAPAVPAQGRTTHHAEVYVHGEPLRHSSFATDARSRPPTEALDVLFATHGLPLAQLAPGLKLPTGDCVADAESDRDLQHLATQLLAAPVDCLAVGAAGLATAIAQCLYGSPQSSICLGEYQEVWLVVGSRSPQSRRQIACLRDTISDMPVIEAMSDVIGTETHDSALLIPGGSAEVTWCAEAVAQRLAARFVASLPSAPGRRLGFLTGGDTAMAVLQRLAAGVVEVVGEWAPGVVLVYPKYQPKGWQEWPLLTKAGGFGDDRLLLDLWSAVHPVSK</sequence>
<dbReference type="InterPro" id="IPR031475">
    <property type="entry name" value="NBD_C"/>
</dbReference>
<feature type="domain" description="Four-carbon acid sugar kinase N-terminal" evidence="7">
    <location>
        <begin position="1"/>
        <end position="212"/>
    </location>
</feature>
<name>A0A1M4ZNX0_9GAMM</name>
<keyword evidence="2" id="KW-0808">Transferase</keyword>
<evidence type="ECO:0000259" key="8">
    <source>
        <dbReference type="Pfam" id="PF17042"/>
    </source>
</evidence>
<evidence type="ECO:0000256" key="3">
    <source>
        <dbReference type="ARBA" id="ARBA00022741"/>
    </source>
</evidence>
<reference evidence="9 10" key="1">
    <citation type="submission" date="2016-11" db="EMBL/GenBank/DDBJ databases">
        <authorList>
            <person name="Jaros S."/>
            <person name="Januszkiewicz K."/>
            <person name="Wedrychowicz H."/>
        </authorList>
    </citation>
    <scope>NUCLEOTIDE SEQUENCE [LARGE SCALE GENOMIC DNA]</scope>
    <source>
        <strain evidence="9 10">DSM 19980</strain>
    </source>
</reference>
<dbReference type="InterPro" id="IPR042213">
    <property type="entry name" value="NBD_C_sf"/>
</dbReference>
<evidence type="ECO:0000256" key="5">
    <source>
        <dbReference type="ARBA" id="ARBA00022840"/>
    </source>
</evidence>
<proteinExistence type="inferred from homology"/>
<accession>A0A1M4ZNX0</accession>
<keyword evidence="5" id="KW-0067">ATP-binding</keyword>
<feature type="domain" description="Four-carbon acid sugar kinase nucleotide binding" evidence="8">
    <location>
        <begin position="290"/>
        <end position="374"/>
    </location>
</feature>
<dbReference type="InterPro" id="IPR037051">
    <property type="entry name" value="4-carb_acid_sugar_kinase_N_sf"/>
</dbReference>
<gene>
    <name evidence="9" type="ORF">SAMN02745148_02002</name>
</gene>
<evidence type="ECO:0000259" key="7">
    <source>
        <dbReference type="Pfam" id="PF07005"/>
    </source>
</evidence>
<dbReference type="InterPro" id="IPR010737">
    <property type="entry name" value="4-carb_acid_sugar_kinase_N"/>
</dbReference>
<dbReference type="STRING" id="1121942.SAMN02745148_02002"/>
<comment type="similarity">
    <text evidence="1">Belongs to the four-carbon acid sugar kinase family.</text>
</comment>
<dbReference type="Pfam" id="PF17042">
    <property type="entry name" value="NBD_C"/>
    <property type="match status" value="1"/>
</dbReference>
<keyword evidence="10" id="KW-1185">Reference proteome</keyword>
<dbReference type="AlphaFoldDB" id="A0A1M4ZNX0"/>
<dbReference type="Gene3D" id="3.40.50.10840">
    <property type="entry name" value="Putative sugar-binding, N-terminal domain"/>
    <property type="match status" value="1"/>
</dbReference>
<dbReference type="SUPFAM" id="SSF142764">
    <property type="entry name" value="YgbK-like"/>
    <property type="match status" value="1"/>
</dbReference>
<keyword evidence="6" id="KW-0119">Carbohydrate metabolism</keyword>
<evidence type="ECO:0000256" key="6">
    <source>
        <dbReference type="ARBA" id="ARBA00023277"/>
    </source>
</evidence>
<dbReference type="EMBL" id="FQUJ01000008">
    <property type="protein sequence ID" value="SHF19810.1"/>
    <property type="molecule type" value="Genomic_DNA"/>
</dbReference>
<dbReference type="Proteomes" id="UP000184346">
    <property type="component" value="Unassembled WGS sequence"/>
</dbReference>
<organism evidence="9 10">
    <name type="scientific">Modicisalibacter ilicicola DSM 19980</name>
    <dbReference type="NCBI Taxonomy" id="1121942"/>
    <lineage>
        <taxon>Bacteria</taxon>
        <taxon>Pseudomonadati</taxon>
        <taxon>Pseudomonadota</taxon>
        <taxon>Gammaproteobacteria</taxon>
        <taxon>Oceanospirillales</taxon>
        <taxon>Halomonadaceae</taxon>
        <taxon>Modicisalibacter</taxon>
    </lineage>
</organism>
<dbReference type="Gene3D" id="3.40.980.20">
    <property type="entry name" value="Four-carbon acid sugar kinase, nucleotide binding domain"/>
    <property type="match status" value="1"/>
</dbReference>
<evidence type="ECO:0000313" key="9">
    <source>
        <dbReference type="EMBL" id="SHF19810.1"/>
    </source>
</evidence>
<protein>
    <submittedName>
        <fullName evidence="9">Uncharacterized conserved protein YgbK, DUF1537 family</fullName>
    </submittedName>
</protein>
<dbReference type="GO" id="GO:0016301">
    <property type="term" value="F:kinase activity"/>
    <property type="evidence" value="ECO:0007669"/>
    <property type="project" value="UniProtKB-KW"/>
</dbReference>